<sequence>MENTREIMIEAIREELRQSADKDYKKFQESLIPGLTTMMGVRLPKLRKMAKQIAGDDYAGFLEKADDTCYEELMLQGIVIGYAKMDREEQTQALACFVPKINNWAICDCSCITYKFMRKDSAYWFAFLERYLSSEREYEIRFALVSMLDHFVTEDYIDRLLDICNHLDSDAYYVQMAAAWAVSVCYVKFPEKTAAFLQTDTMDTFTHNKSIQKIRESYRVSKEEKDRLLKWKREDTGK</sequence>
<dbReference type="CDD" id="cd06561">
    <property type="entry name" value="AlkD_like"/>
    <property type="match status" value="1"/>
</dbReference>
<evidence type="ECO:0000313" key="1">
    <source>
        <dbReference type="EMBL" id="GAA6500521.1"/>
    </source>
</evidence>
<evidence type="ECO:0000313" key="2">
    <source>
        <dbReference type="Proteomes" id="UP001600941"/>
    </source>
</evidence>
<accession>A0ABQ0BVF9</accession>
<dbReference type="RefSeq" id="WP_227210905.1">
    <property type="nucleotide sequence ID" value="NZ_BAABZQ010000001.1"/>
</dbReference>
<keyword evidence="2" id="KW-1185">Reference proteome</keyword>
<dbReference type="EMBL" id="BAABZQ010000001">
    <property type="protein sequence ID" value="GAA6500521.1"/>
    <property type="molecule type" value="Genomic_DNA"/>
</dbReference>
<name>A0ABQ0BVF9_9FIRM</name>
<protein>
    <submittedName>
        <fullName evidence="1">DNA alkylation repair protein</fullName>
    </submittedName>
</protein>
<dbReference type="Proteomes" id="UP001600941">
    <property type="component" value="Unassembled WGS sequence"/>
</dbReference>
<dbReference type="InterPro" id="IPR016024">
    <property type="entry name" value="ARM-type_fold"/>
</dbReference>
<gene>
    <name evidence="1" type="ORF">K340107D12_33370</name>
</gene>
<organism evidence="1 2">
    <name type="scientific">Blautia parvula</name>
    <dbReference type="NCBI Taxonomy" id="2877527"/>
    <lineage>
        <taxon>Bacteria</taxon>
        <taxon>Bacillati</taxon>
        <taxon>Bacillota</taxon>
        <taxon>Clostridia</taxon>
        <taxon>Lachnospirales</taxon>
        <taxon>Lachnospiraceae</taxon>
        <taxon>Blautia</taxon>
    </lineage>
</organism>
<dbReference type="SUPFAM" id="SSF48371">
    <property type="entry name" value="ARM repeat"/>
    <property type="match status" value="1"/>
</dbReference>
<dbReference type="Pfam" id="PF08713">
    <property type="entry name" value="DNA_alkylation"/>
    <property type="match status" value="1"/>
</dbReference>
<dbReference type="PANTHER" id="PTHR34070:SF1">
    <property type="entry name" value="DNA ALKYLATION REPAIR PROTEIN"/>
    <property type="match status" value="1"/>
</dbReference>
<reference evidence="1 2" key="1">
    <citation type="submission" date="2024-04" db="EMBL/GenBank/DDBJ databases">
        <title>Defined microbial consortia suppress multidrug-resistant proinflammatory Enterobacteriaceae via ecological control.</title>
        <authorList>
            <person name="Furuichi M."/>
            <person name="Kawaguchi T."/>
            <person name="Pust M."/>
            <person name="Yasuma K."/>
            <person name="Plichta D."/>
            <person name="Hasegawa N."/>
            <person name="Ohya T."/>
            <person name="Bhattarai S."/>
            <person name="Sasajima S."/>
            <person name="Aoto Y."/>
            <person name="Tuganbaev T."/>
            <person name="Yaginuma M."/>
            <person name="Ueda M."/>
            <person name="Okahashi N."/>
            <person name="Amafuji K."/>
            <person name="Kiridooshi Y."/>
            <person name="Sugita K."/>
            <person name="Strazar M."/>
            <person name="Skelly A."/>
            <person name="Suda W."/>
            <person name="Hattori M."/>
            <person name="Nakamoto N."/>
            <person name="Caballero S."/>
            <person name="Norman J."/>
            <person name="Olle B."/>
            <person name="Tanoue T."/>
            <person name="Arita M."/>
            <person name="Bucci V."/>
            <person name="Atarashi K."/>
            <person name="Xavier R."/>
            <person name="Honda K."/>
        </authorList>
    </citation>
    <scope>NUCLEOTIDE SEQUENCE [LARGE SCALE GENOMIC DNA]</scope>
    <source>
        <strain evidence="2">k34-0107-D12</strain>
    </source>
</reference>
<dbReference type="Gene3D" id="1.25.10.90">
    <property type="match status" value="1"/>
</dbReference>
<dbReference type="PANTHER" id="PTHR34070">
    <property type="entry name" value="ARMADILLO-TYPE FOLD"/>
    <property type="match status" value="1"/>
</dbReference>
<proteinExistence type="predicted"/>
<dbReference type="InterPro" id="IPR014825">
    <property type="entry name" value="DNA_alkylation"/>
</dbReference>
<comment type="caution">
    <text evidence="1">The sequence shown here is derived from an EMBL/GenBank/DDBJ whole genome shotgun (WGS) entry which is preliminary data.</text>
</comment>